<dbReference type="GO" id="GO:0003993">
    <property type="term" value="F:acid phosphatase activity"/>
    <property type="evidence" value="ECO:0007669"/>
    <property type="project" value="UniProtKB-EC"/>
</dbReference>
<evidence type="ECO:0000256" key="1">
    <source>
        <dbReference type="PIRNR" id="PIRNR000897"/>
    </source>
</evidence>
<dbReference type="InterPro" id="IPR036938">
    <property type="entry name" value="PAP2/HPO_sf"/>
</dbReference>
<evidence type="ECO:0000256" key="2">
    <source>
        <dbReference type="SAM" id="SignalP"/>
    </source>
</evidence>
<dbReference type="AlphaFoldDB" id="A0A502G2Z3"/>
<reference evidence="4 5" key="1">
    <citation type="journal article" date="2019" name="Environ. Microbiol.">
        <title>Species interactions and distinct microbial communities in high Arctic permafrost affected cryosols are associated with the CH4 and CO2 gas fluxes.</title>
        <authorList>
            <person name="Altshuler I."/>
            <person name="Hamel J."/>
            <person name="Turney S."/>
            <person name="Magnuson E."/>
            <person name="Levesque R."/>
            <person name="Greer C."/>
            <person name="Whyte L.G."/>
        </authorList>
    </citation>
    <scope>NUCLEOTIDE SEQUENCE [LARGE SCALE GENOMIC DNA]</scope>
    <source>
        <strain evidence="4 5">E6.1</strain>
    </source>
</reference>
<dbReference type="PRINTS" id="PR00483">
    <property type="entry name" value="BACPHPHTASE"/>
</dbReference>
<dbReference type="PIRSF" id="PIRSF000897">
    <property type="entry name" value="Acid_Ptase_ClsA"/>
    <property type="match status" value="1"/>
</dbReference>
<dbReference type="RefSeq" id="WP_140846983.1">
    <property type="nucleotide sequence ID" value="NZ_RCZC01000001.1"/>
</dbReference>
<gene>
    <name evidence="4" type="ORF">EAH76_01350</name>
</gene>
<protein>
    <recommendedName>
        <fullName evidence="1">Acid phosphatase</fullName>
        <ecNumber evidence="1">3.1.3.2</ecNumber>
    </recommendedName>
</protein>
<comment type="catalytic activity">
    <reaction evidence="1">
        <text>a phosphate monoester + H2O = an alcohol + phosphate</text>
        <dbReference type="Rhea" id="RHEA:15017"/>
        <dbReference type="ChEBI" id="CHEBI:15377"/>
        <dbReference type="ChEBI" id="CHEBI:30879"/>
        <dbReference type="ChEBI" id="CHEBI:43474"/>
        <dbReference type="ChEBI" id="CHEBI:67140"/>
        <dbReference type="EC" id="3.1.3.2"/>
    </reaction>
</comment>
<evidence type="ECO:0000259" key="3">
    <source>
        <dbReference type="SMART" id="SM00014"/>
    </source>
</evidence>
<dbReference type="Pfam" id="PF01569">
    <property type="entry name" value="PAP2"/>
    <property type="match status" value="1"/>
</dbReference>
<dbReference type="OrthoDB" id="9805301at2"/>
<dbReference type="InterPro" id="IPR001011">
    <property type="entry name" value="Acid_Pase_classA_bac"/>
</dbReference>
<dbReference type="SUPFAM" id="SSF48317">
    <property type="entry name" value="Acid phosphatase/Vanadium-dependent haloperoxidase"/>
    <property type="match status" value="1"/>
</dbReference>
<evidence type="ECO:0000313" key="4">
    <source>
        <dbReference type="EMBL" id="TPG56248.1"/>
    </source>
</evidence>
<comment type="similarity">
    <text evidence="1">Belongs to the class A bacterial acid phosphatase family.</text>
</comment>
<dbReference type="Proteomes" id="UP000319931">
    <property type="component" value="Unassembled WGS sequence"/>
</dbReference>
<dbReference type="EC" id="3.1.3.2" evidence="1"/>
<keyword evidence="5" id="KW-1185">Reference proteome</keyword>
<organism evidence="4 5">
    <name type="scientific">Sphingomonas glacialis</name>
    <dbReference type="NCBI Taxonomy" id="658225"/>
    <lineage>
        <taxon>Bacteria</taxon>
        <taxon>Pseudomonadati</taxon>
        <taxon>Pseudomonadota</taxon>
        <taxon>Alphaproteobacteria</taxon>
        <taxon>Sphingomonadales</taxon>
        <taxon>Sphingomonadaceae</taxon>
        <taxon>Sphingomonas</taxon>
    </lineage>
</organism>
<accession>A0A502G2Z3</accession>
<evidence type="ECO:0000313" key="5">
    <source>
        <dbReference type="Proteomes" id="UP000319931"/>
    </source>
</evidence>
<comment type="caution">
    <text evidence="4">The sequence shown here is derived from an EMBL/GenBank/DDBJ whole genome shotgun (WGS) entry which is preliminary data.</text>
</comment>
<keyword evidence="1" id="KW-0378">Hydrolase</keyword>
<dbReference type="InterPro" id="IPR000326">
    <property type="entry name" value="PAP2/HPO"/>
</dbReference>
<feature type="domain" description="Phosphatidic acid phosphatase type 2/haloperoxidase" evidence="3">
    <location>
        <begin position="98"/>
        <end position="213"/>
    </location>
</feature>
<dbReference type="SMART" id="SM00014">
    <property type="entry name" value="acidPPc"/>
    <property type="match status" value="1"/>
</dbReference>
<proteinExistence type="inferred from homology"/>
<name>A0A502G2Z3_9SPHN</name>
<keyword evidence="2" id="KW-0732">Signal</keyword>
<sequence length="237" mass="24791">MRKYLGSALTTLALGMIGSAGLAAPHAFHYLAAPDFAPGAVLPAPPASGSVQERSELAQLRTLIAAASAERLARARFDDGQETPALFDRTLGVTLETYPLTWALLRDVQEEAAAAASLGKAYFHRTRPYGVDPTLPNCAKTTAGKPATSYPSGHAILGYSTGFVLARLLKGRSSEIFDRAADYAMSRELCGVHFASDLDASHALGTLVASALLANAAFRAKFEAAHAELVAAHVPGA</sequence>
<feature type="chain" id="PRO_5021492814" description="Acid phosphatase" evidence="2">
    <location>
        <begin position="24"/>
        <end position="237"/>
    </location>
</feature>
<dbReference type="EMBL" id="RCZC01000001">
    <property type="protein sequence ID" value="TPG56248.1"/>
    <property type="molecule type" value="Genomic_DNA"/>
</dbReference>
<dbReference type="GO" id="GO:0030288">
    <property type="term" value="C:outer membrane-bounded periplasmic space"/>
    <property type="evidence" value="ECO:0007669"/>
    <property type="project" value="InterPro"/>
</dbReference>
<dbReference type="Gene3D" id="1.20.144.10">
    <property type="entry name" value="Phosphatidic acid phosphatase type 2/haloperoxidase"/>
    <property type="match status" value="1"/>
</dbReference>
<feature type="signal peptide" evidence="2">
    <location>
        <begin position="1"/>
        <end position="23"/>
    </location>
</feature>